<accession>A0A6P7X9K1</accession>
<keyword evidence="2 7" id="KW-0732">Signal</keyword>
<feature type="signal peptide" evidence="7">
    <location>
        <begin position="1"/>
        <end position="18"/>
    </location>
</feature>
<evidence type="ECO:0000256" key="7">
    <source>
        <dbReference type="SAM" id="SignalP"/>
    </source>
</evidence>
<evidence type="ECO:0000256" key="4">
    <source>
        <dbReference type="ARBA" id="ARBA00023180"/>
    </source>
</evidence>
<feature type="transmembrane region" description="Helical" evidence="6">
    <location>
        <begin position="320"/>
        <end position="339"/>
    </location>
</feature>
<feature type="region of interest" description="Disordered" evidence="5">
    <location>
        <begin position="400"/>
        <end position="430"/>
    </location>
</feature>
<dbReference type="InParanoid" id="A0A6P7X9K1"/>
<organism evidence="9 10">
    <name type="scientific">Microcaecilia unicolor</name>
    <dbReference type="NCBI Taxonomy" id="1415580"/>
    <lineage>
        <taxon>Eukaryota</taxon>
        <taxon>Metazoa</taxon>
        <taxon>Chordata</taxon>
        <taxon>Craniata</taxon>
        <taxon>Vertebrata</taxon>
        <taxon>Euteleostomi</taxon>
        <taxon>Amphibia</taxon>
        <taxon>Gymnophiona</taxon>
        <taxon>Siphonopidae</taxon>
        <taxon>Microcaecilia</taxon>
    </lineage>
</organism>
<dbReference type="GO" id="GO:0016020">
    <property type="term" value="C:membrane"/>
    <property type="evidence" value="ECO:0007669"/>
    <property type="project" value="UniProtKB-SubCell"/>
</dbReference>
<dbReference type="SUPFAM" id="SSF48726">
    <property type="entry name" value="Immunoglobulin"/>
    <property type="match status" value="2"/>
</dbReference>
<feature type="transmembrane region" description="Helical" evidence="6">
    <location>
        <begin position="279"/>
        <end position="300"/>
    </location>
</feature>
<dbReference type="KEGG" id="muo:115461233"/>
<evidence type="ECO:0000313" key="10">
    <source>
        <dbReference type="RefSeq" id="XP_030046779.1"/>
    </source>
</evidence>
<dbReference type="GeneID" id="115461233"/>
<keyword evidence="6" id="KW-1133">Transmembrane helix</keyword>
<evidence type="ECO:0000256" key="2">
    <source>
        <dbReference type="ARBA" id="ARBA00022729"/>
    </source>
</evidence>
<feature type="chain" id="PRO_5028070563" evidence="7">
    <location>
        <begin position="19"/>
        <end position="441"/>
    </location>
</feature>
<dbReference type="InterPro" id="IPR007110">
    <property type="entry name" value="Ig-like_dom"/>
</dbReference>
<dbReference type="PROSITE" id="PS50835">
    <property type="entry name" value="IG_LIKE"/>
    <property type="match status" value="1"/>
</dbReference>
<evidence type="ECO:0000256" key="1">
    <source>
        <dbReference type="ARBA" id="ARBA00004370"/>
    </source>
</evidence>
<dbReference type="InterPro" id="IPR036179">
    <property type="entry name" value="Ig-like_dom_sf"/>
</dbReference>
<feature type="domain" description="Ig-like" evidence="8">
    <location>
        <begin position="123"/>
        <end position="205"/>
    </location>
</feature>
<evidence type="ECO:0000256" key="6">
    <source>
        <dbReference type="SAM" id="Phobius"/>
    </source>
</evidence>
<reference evidence="10" key="1">
    <citation type="submission" date="2025-08" db="UniProtKB">
        <authorList>
            <consortium name="RefSeq"/>
        </authorList>
    </citation>
    <scope>IDENTIFICATION</scope>
</reference>
<dbReference type="RefSeq" id="XP_030046779.1">
    <property type="nucleotide sequence ID" value="XM_030190919.1"/>
</dbReference>
<keyword evidence="4" id="KW-0325">Glycoprotein</keyword>
<sequence length="441" mass="49039">MWLVPLFLLLSTEYWSLASTEEAAAKTSLEIFGRKGSFVKLPGPDDSLDGNGVLEWKMRDRWILTYHYGSNEPEVHHMYESRVQLLLHDGSLLLWNLTEGDGGVYTLQVKLKDIRTITLKILEAVRLVSISRISSKSNCTVQLECKASGDVWNLSWERNGNPLNSSLGHQVNMSLLPIEVHESLTTYTCIAQNPVSEDRRDYKLQDTEKWHGYSLGSGIAGLMLAVPCTLCSFLKFYCWPDQGARLLASSLLHAFDAARIPSHISAILGLAFIFHEGRIIVAVSVALSISFVLTLVLCLVPMKYLKSYRPLLKCSGVGKVWNVAGPVVVMFVSGGLVMFNLTYLNLCGIAAYLRLVIGISIAVPVVLIAALTFCYCYRNSEDKIRNSEDQNPEELQSCKVAAKQEGPHSEPSLMEQDGHRNGPRLVEQGGHCNESLLQNHR</sequence>
<dbReference type="OrthoDB" id="8741746at2759"/>
<dbReference type="PANTHER" id="PTHR12080:SF48">
    <property type="entry name" value="IMMUNOGLOBULIN SUBTYPE DOMAIN-CONTAINING PROTEIN"/>
    <property type="match status" value="1"/>
</dbReference>
<gene>
    <name evidence="10" type="primary">LOC115461233</name>
</gene>
<evidence type="ECO:0000259" key="8">
    <source>
        <dbReference type="PROSITE" id="PS50835"/>
    </source>
</evidence>
<comment type="subcellular location">
    <subcellularLocation>
        <location evidence="1">Membrane</location>
    </subcellularLocation>
</comment>
<dbReference type="InterPro" id="IPR015631">
    <property type="entry name" value="CD2/SLAM_rcpt"/>
</dbReference>
<name>A0A6P7X9K1_9AMPH</name>
<keyword evidence="9" id="KW-1185">Reference proteome</keyword>
<evidence type="ECO:0000256" key="5">
    <source>
        <dbReference type="SAM" id="MobiDB-lite"/>
    </source>
</evidence>
<keyword evidence="3 6" id="KW-0472">Membrane</keyword>
<dbReference type="AlphaFoldDB" id="A0A6P7X9K1"/>
<evidence type="ECO:0000313" key="9">
    <source>
        <dbReference type="Proteomes" id="UP000515156"/>
    </source>
</evidence>
<feature type="transmembrane region" description="Helical" evidence="6">
    <location>
        <begin position="351"/>
        <end position="377"/>
    </location>
</feature>
<evidence type="ECO:0000256" key="3">
    <source>
        <dbReference type="ARBA" id="ARBA00023136"/>
    </source>
</evidence>
<keyword evidence="6" id="KW-0812">Transmembrane</keyword>
<dbReference type="Proteomes" id="UP000515156">
    <property type="component" value="Chromosome 2"/>
</dbReference>
<dbReference type="InterPro" id="IPR013783">
    <property type="entry name" value="Ig-like_fold"/>
</dbReference>
<proteinExistence type="predicted"/>
<protein>
    <submittedName>
        <fullName evidence="10">Uncharacterized protein LOC115461233 isoform X1</fullName>
    </submittedName>
</protein>
<dbReference type="PANTHER" id="PTHR12080">
    <property type="entry name" value="SIGNALING LYMPHOCYTIC ACTIVATION MOLECULE"/>
    <property type="match status" value="1"/>
</dbReference>
<dbReference type="Gene3D" id="2.60.40.10">
    <property type="entry name" value="Immunoglobulins"/>
    <property type="match status" value="2"/>
</dbReference>